<evidence type="ECO:0000313" key="2">
    <source>
        <dbReference type="Proteomes" id="UP000504604"/>
    </source>
</evidence>
<dbReference type="GeneID" id="105167606"/>
<reference evidence="3" key="1">
    <citation type="submission" date="2025-08" db="UniProtKB">
        <authorList>
            <consortium name="RefSeq"/>
        </authorList>
    </citation>
    <scope>IDENTIFICATION</scope>
</reference>
<feature type="compositionally biased region" description="Basic and acidic residues" evidence="1">
    <location>
        <begin position="25"/>
        <end position="53"/>
    </location>
</feature>
<feature type="region of interest" description="Disordered" evidence="1">
    <location>
        <begin position="21"/>
        <end position="63"/>
    </location>
</feature>
<feature type="compositionally biased region" description="Polar residues" evidence="1">
    <location>
        <begin position="379"/>
        <end position="408"/>
    </location>
</feature>
<feature type="region of interest" description="Disordered" evidence="1">
    <location>
        <begin position="146"/>
        <end position="177"/>
    </location>
</feature>
<sequence length="607" mass="66927">MDETLMEIPVGDSVKISRKWKSKQRLKEQAVEKNGTEARDQIDNSLEASDKTSDYGMANNQSQMDLLETDLTLQPLDAGSAQNLSEWKAMRNKKKRLRKKMKKAAIKAEVLIMEQTDAQSTEDLKQGNATGNVDEAQRINQSKLDTGSTEHLVEENVTTRRKRKRKSVKQAKRQDEVQTVDQAKTNLLDTDLTLQPLGENMKMEADSTQNLPEGNATSNVDKIQSINQSKLDTVSTEHLVGGNVTAKRKKKRISSKAKSQDEVQSVDQAKMNLLETDLNVQPLGENPKMDAGSLQNLSEGNATGDVDEVQSISQSKLDTGSTEHPAVGNVIAKRKKKRKSAKAKSQDEVQSVDQTKMNLLETDLNVQPLDENPKMDAGSLQNLSEGNVTGNVDEVQSISQSKLDTGSTEHPAVGNVIAKRKKKRKSAKAKSQDEVQSVDQTKLNLLETDRTVQPLGENLKMKAGSMQNLSEGNATSNVDEVQSINQSKLDTGSTQHLVEGNVTAKRKKKRKSVKKAKSQDEVQSMDQTKMNLLETDLTVQPLGENPKMDAGSLQNLSVGNAICNVDEVQSINQSKLDTGSTEHPAVRKCDCQKEKEEEKCQEGKKSR</sequence>
<feature type="compositionally biased region" description="Basic residues" evidence="1">
    <location>
        <begin position="159"/>
        <end position="171"/>
    </location>
</feature>
<feature type="compositionally biased region" description="Basic residues" evidence="1">
    <location>
        <begin position="332"/>
        <end position="342"/>
    </location>
</feature>
<proteinExistence type="predicted"/>
<feature type="region of interest" description="Disordered" evidence="1">
    <location>
        <begin position="574"/>
        <end position="607"/>
    </location>
</feature>
<evidence type="ECO:0000313" key="3">
    <source>
        <dbReference type="RefSeq" id="XP_011085681.1"/>
    </source>
</evidence>
<gene>
    <name evidence="3" type="primary">LOC105167606</name>
</gene>
<dbReference type="Proteomes" id="UP000504604">
    <property type="component" value="Linkage group LG8"/>
</dbReference>
<organism evidence="2 3">
    <name type="scientific">Sesamum indicum</name>
    <name type="common">Oriental sesame</name>
    <name type="synonym">Sesamum orientale</name>
    <dbReference type="NCBI Taxonomy" id="4182"/>
    <lineage>
        <taxon>Eukaryota</taxon>
        <taxon>Viridiplantae</taxon>
        <taxon>Streptophyta</taxon>
        <taxon>Embryophyta</taxon>
        <taxon>Tracheophyta</taxon>
        <taxon>Spermatophyta</taxon>
        <taxon>Magnoliopsida</taxon>
        <taxon>eudicotyledons</taxon>
        <taxon>Gunneridae</taxon>
        <taxon>Pentapetalae</taxon>
        <taxon>asterids</taxon>
        <taxon>lamiids</taxon>
        <taxon>Lamiales</taxon>
        <taxon>Pedaliaceae</taxon>
        <taxon>Sesamum</taxon>
    </lineage>
</organism>
<name>A0A6I9TQB5_SESIN</name>
<feature type="compositionally biased region" description="Polar residues" evidence="1">
    <location>
        <begin position="310"/>
        <end position="322"/>
    </location>
</feature>
<feature type="region of interest" description="Disordered" evidence="1">
    <location>
        <begin position="367"/>
        <end position="437"/>
    </location>
</feature>
<evidence type="ECO:0000256" key="1">
    <source>
        <dbReference type="SAM" id="MobiDB-lite"/>
    </source>
</evidence>
<feature type="region of interest" description="Disordered" evidence="1">
    <location>
        <begin position="242"/>
        <end position="266"/>
    </location>
</feature>
<dbReference type="RefSeq" id="XP_011085681.1">
    <property type="nucleotide sequence ID" value="XM_011087379.2"/>
</dbReference>
<feature type="compositionally biased region" description="Basic residues" evidence="1">
    <location>
        <begin position="246"/>
        <end position="255"/>
    </location>
</feature>
<feature type="compositionally biased region" description="Basic and acidic residues" evidence="1">
    <location>
        <begin position="584"/>
        <end position="607"/>
    </location>
</feature>
<dbReference type="AlphaFoldDB" id="A0A6I9TQB5"/>
<dbReference type="InParanoid" id="A0A6I9TQB5"/>
<dbReference type="KEGG" id="sind:105167606"/>
<feature type="compositionally biased region" description="Basic residues" evidence="1">
    <location>
        <begin position="418"/>
        <end position="428"/>
    </location>
</feature>
<protein>
    <submittedName>
        <fullName evidence="3">Uncharacterized protein LOC105167606</fullName>
    </submittedName>
</protein>
<accession>A0A6I9TQB5</accession>
<keyword evidence="2" id="KW-1185">Reference proteome</keyword>
<feature type="region of interest" description="Disordered" evidence="1">
    <location>
        <begin position="281"/>
        <end position="355"/>
    </location>
</feature>